<evidence type="ECO:0000256" key="1">
    <source>
        <dbReference type="SAM" id="Coils"/>
    </source>
</evidence>
<feature type="coiled-coil region" evidence="1">
    <location>
        <begin position="1365"/>
        <end position="1564"/>
    </location>
</feature>
<dbReference type="OrthoDB" id="5972338at2759"/>
<keyword evidence="4" id="KW-1185">Reference proteome</keyword>
<feature type="coiled-coil region" evidence="1">
    <location>
        <begin position="1110"/>
        <end position="1245"/>
    </location>
</feature>
<dbReference type="GO" id="GO:0051988">
    <property type="term" value="P:regulation of attachment of spindle microtubules to kinetochore"/>
    <property type="evidence" value="ECO:0007669"/>
    <property type="project" value="InterPro"/>
</dbReference>
<dbReference type="GO" id="GO:0051301">
    <property type="term" value="P:cell division"/>
    <property type="evidence" value="ECO:0007669"/>
    <property type="project" value="InterPro"/>
</dbReference>
<dbReference type="Proteomes" id="UP000579812">
    <property type="component" value="Unassembled WGS sequence"/>
</dbReference>
<evidence type="ECO:0000313" key="4">
    <source>
        <dbReference type="Proteomes" id="UP000579812"/>
    </source>
</evidence>
<feature type="coiled-coil region" evidence="1">
    <location>
        <begin position="1012"/>
        <end position="1081"/>
    </location>
</feature>
<accession>A0A7J6DHL4</accession>
<feature type="region of interest" description="Disordered" evidence="2">
    <location>
        <begin position="1307"/>
        <end position="1347"/>
    </location>
</feature>
<keyword evidence="1" id="KW-0175">Coiled coil</keyword>
<dbReference type="InterPro" id="IPR028728">
    <property type="entry name" value="Astrin"/>
</dbReference>
<organism evidence="3 4">
    <name type="scientific">Onychostoma macrolepis</name>
    <dbReference type="NCBI Taxonomy" id="369639"/>
    <lineage>
        <taxon>Eukaryota</taxon>
        <taxon>Metazoa</taxon>
        <taxon>Chordata</taxon>
        <taxon>Craniata</taxon>
        <taxon>Vertebrata</taxon>
        <taxon>Euteleostomi</taxon>
        <taxon>Actinopterygii</taxon>
        <taxon>Neopterygii</taxon>
        <taxon>Teleostei</taxon>
        <taxon>Ostariophysi</taxon>
        <taxon>Cypriniformes</taxon>
        <taxon>Cyprinidae</taxon>
        <taxon>Acrossocheilinae</taxon>
        <taxon>Onychostoma</taxon>
    </lineage>
</organism>
<dbReference type="PANTHER" id="PTHR15347:SF1">
    <property type="entry name" value="SPERM-ASSOCIATED ANTIGEN 5"/>
    <property type="match status" value="1"/>
</dbReference>
<gene>
    <name evidence="3" type="ORF">G5714_000820</name>
</gene>
<feature type="compositionally biased region" description="Polar residues" evidence="2">
    <location>
        <begin position="1330"/>
        <end position="1343"/>
    </location>
</feature>
<evidence type="ECO:0000256" key="2">
    <source>
        <dbReference type="SAM" id="MobiDB-lite"/>
    </source>
</evidence>
<dbReference type="PANTHER" id="PTHR15347">
    <property type="entry name" value="SPERM-ASSOCIATED ANTIGEN 5"/>
    <property type="match status" value="1"/>
</dbReference>
<feature type="coiled-coil region" evidence="1">
    <location>
        <begin position="875"/>
        <end position="902"/>
    </location>
</feature>
<protein>
    <recommendedName>
        <fullName evidence="5">Sperm-associated antigen 5</fullName>
    </recommendedName>
</protein>
<proteinExistence type="predicted"/>
<comment type="caution">
    <text evidence="3">The sequence shown here is derived from an EMBL/GenBank/DDBJ whole genome shotgun (WGS) entry which is preliminary data.</text>
</comment>
<reference evidence="3 4" key="1">
    <citation type="submission" date="2020-04" db="EMBL/GenBank/DDBJ databases">
        <title>Chromosome-level genome assembly of a cyprinid fish Onychostoma macrolepis by integration of Nanopore Sequencing, Bionano and Hi-C technology.</title>
        <authorList>
            <person name="Wang D."/>
        </authorList>
    </citation>
    <scope>NUCLEOTIDE SEQUENCE [LARGE SCALE GENOMIC DNA]</scope>
    <source>
        <strain evidence="3">SWU-2019</strain>
        <tissue evidence="3">Muscle</tissue>
    </source>
</reference>
<name>A0A7J6DHL4_9TELE</name>
<sequence>MSSVHGLSNPRSDRVPFRDVQNELLNLQDSPTLMLKHVSMHERDPKTKHEVVPGEKPSSLTITTDIHSDGKAVDATDEHQDVIFKSFVCLEGEVVVEDESLMLEESALIRRLALEDNDPLQSDPNETIEPDCTEDNQTTEEHIDHPYYYRSRSTGLDASSILCQEEEVSTYELGNVTFKSLMCLGGEVQVSDNSAISDESVLIKDLALGNHSQCKNTPISKVSTEAVSVSSQPLGHSYCNWKSLCEDGSTISTVDADDASQINVARIVGIQCTPKNTVNLNNQDQADLSEGCHGVSSEEGEITFKGLCCSGVEIEIDDLSNLSKMSVLMDNLVEEQSPSCLNDTIENDGQSFADLTPGRKHVDHIYCHAKEKPLVLNILTTENEVCSKSQLFSASLLEKPGNTVGSLISPLGNNPEKMYESCCETEASKTVVNQESNQHLSVLNGKNNTESSDVVSLSNSDETYKVTKDDSSVMTRKDVEGYCDQQFLPERKEAVSYFEENLCSQVAFIENFGLETSILKDKTLCLKDEEIHPEIEVMRFCDRSGEAVFVNQDLPSAIALTGSCTPKTPSLSRSVLHDHTAENPMSHLWPELPESPMPPPLLNSTSLANAFSYTPVPQGPPKTKDVEPKMASADNQKLLNAPSFLGNGPLQEQLRQMAELLMVASGRMVVPTPAPVNHHSALVGTSPVVMRSACVWSTPVQLMERSVNTSAAVEILKEVDVSDASTSTDSLLWNLMPGNMENLSRSELEQRLTSTLIMVEVLSQQLTSARAHNSSKNTSPSDLREKLIQTDHTELRQNGTYKDLYGTALERIRSLEHDQEVLHSLYNSIKAMRIGMDSFKSSTEDVIFKMKQIGNTVNVDQETLSRQVSQMKSLYGRHKETLQRMEQKMKDMRYRMDKALEEKEAAFNVSQQLRDYHAAQVAELEHTVGSQQELMSALKLAYPSLVELNKSYMESICAANDHLRRKHEDHMSLLAELRKAQELIQRINPVLHQLHQRTTTAVESSKQHLEMRDRAVEERDLMENELEHMRSSLQDASQQISDLNMQQTIMTSEMSVLREQLNQAEEERFQLQRRTTELSATVTSTLASYAFLEQALVSETSKLQQSMCDAQQSTESANRLEEALETSRKQLEEYEHTLLQRENLIKELHTEAEIHRHQLGQLAHLKTELSSAKEMSEFLQAENEMAREQMEESERLLRCHLQGLRERNLECEDLKLALEQLRHEKESLQEELDSTRDKARSMLLEQGEQMAQASNDVMLLNHRVCCLTSILKESLTSKESENSKTLQSHRHPSSSFVDSVMVAMMKTKEPETESPNGSEEREVQQDGIGSETSAFTRIPPTTHTEVEVERRSRMLELLSDFGETISDLQLTLDQLRIQKDTEQQTLKQTICGLQEALQEESQRHKLEVSELRQNVDRLQAQVEKDAVVLQQKAQDERNLRKLCSEMEENLEAAHKYRAENSELRREVADLRRLEQQAQVEAQVLREELNRTGVQSAASAKELDEKIKLLREVEKLKANLMETEENRAKVLERAKRHQRVHAMNQSKLERELHLLDDMIERVRQTLSSIPDLVKSCPELQNLVEFLE</sequence>
<feature type="compositionally biased region" description="Basic and acidic residues" evidence="2">
    <location>
        <begin position="42"/>
        <end position="53"/>
    </location>
</feature>
<evidence type="ECO:0008006" key="5">
    <source>
        <dbReference type="Google" id="ProtNLM"/>
    </source>
</evidence>
<dbReference type="EMBL" id="JAAMOB010000001">
    <property type="protein sequence ID" value="KAF4118769.1"/>
    <property type="molecule type" value="Genomic_DNA"/>
</dbReference>
<feature type="region of interest" description="Disordered" evidence="2">
    <location>
        <begin position="42"/>
        <end position="62"/>
    </location>
</feature>
<evidence type="ECO:0000313" key="3">
    <source>
        <dbReference type="EMBL" id="KAF4118769.1"/>
    </source>
</evidence>